<comment type="similarity">
    <text evidence="2">Belongs to the glycosyl hydrolase 3 family.</text>
</comment>
<dbReference type="SUPFAM" id="SSF51445">
    <property type="entry name" value="(Trans)glycosidases"/>
    <property type="match status" value="1"/>
</dbReference>
<dbReference type="PRINTS" id="PR00133">
    <property type="entry name" value="GLHYDRLASE3"/>
</dbReference>
<dbReference type="RefSeq" id="WP_377561682.1">
    <property type="nucleotide sequence ID" value="NZ_JBHTJZ010000004.1"/>
</dbReference>
<reference evidence="8" key="1">
    <citation type="journal article" date="2019" name="Int. J. Syst. Evol. Microbiol.">
        <title>The Global Catalogue of Microorganisms (GCM) 10K type strain sequencing project: providing services to taxonomists for standard genome sequencing and annotation.</title>
        <authorList>
            <consortium name="The Broad Institute Genomics Platform"/>
            <consortium name="The Broad Institute Genome Sequencing Center for Infectious Disease"/>
            <person name="Wu L."/>
            <person name="Ma J."/>
        </authorList>
    </citation>
    <scope>NUCLEOTIDE SEQUENCE [LARGE SCALE GENOMIC DNA]</scope>
    <source>
        <strain evidence="8">CCUG 59129</strain>
    </source>
</reference>
<dbReference type="GO" id="GO:0016798">
    <property type="term" value="F:hydrolase activity, acting on glycosyl bonds"/>
    <property type="evidence" value="ECO:0007669"/>
    <property type="project" value="UniProtKB-KW"/>
</dbReference>
<comment type="caution">
    <text evidence="7">The sequence shown here is derived from an EMBL/GenBank/DDBJ whole genome shotgun (WGS) entry which is preliminary data.</text>
</comment>
<dbReference type="PANTHER" id="PTHR30480">
    <property type="entry name" value="BETA-HEXOSAMINIDASE-RELATED"/>
    <property type="match status" value="1"/>
</dbReference>
<dbReference type="EC" id="3.2.1.52" evidence="3"/>
<comment type="catalytic activity">
    <reaction evidence="1">
        <text>Hydrolysis of terminal non-reducing N-acetyl-D-hexosamine residues in N-acetyl-beta-D-hexosaminides.</text>
        <dbReference type="EC" id="3.2.1.52"/>
    </reaction>
</comment>
<proteinExistence type="inferred from homology"/>
<dbReference type="InterPro" id="IPR017853">
    <property type="entry name" value="GH"/>
</dbReference>
<keyword evidence="4 7" id="KW-0378">Hydrolase</keyword>
<evidence type="ECO:0000256" key="2">
    <source>
        <dbReference type="ARBA" id="ARBA00005336"/>
    </source>
</evidence>
<keyword evidence="5 7" id="KW-0326">Glycosidase</keyword>
<dbReference type="InterPro" id="IPR036962">
    <property type="entry name" value="Glyco_hydro_3_N_sf"/>
</dbReference>
<dbReference type="Proteomes" id="UP001596989">
    <property type="component" value="Unassembled WGS sequence"/>
</dbReference>
<dbReference type="EMBL" id="JBHTJZ010000004">
    <property type="protein sequence ID" value="MFD0958051.1"/>
    <property type="molecule type" value="Genomic_DNA"/>
</dbReference>
<evidence type="ECO:0000256" key="1">
    <source>
        <dbReference type="ARBA" id="ARBA00001231"/>
    </source>
</evidence>
<accession>A0ABW3HKK8</accession>
<sequence>MNKQDMQLRDKVAQMFAFSVFGASLNEDTRFLLTELKAGGLFLGTASLQNTKQVHSLTSELQDLSMTEGSGIPLFISADFVAGAGCKVQGAVHFPKNRAIGAAADESLAYETGRITAMESLAIGVNFNYSPVVDVNNNPKNPVIGTHSFGADKQLVSRLGNAVIRGYQEHGMIATAKHFPGHGDTHVDSHEDLPVLSFTKERLESMEWMPFRSAISQGADAIMVGHMAVPAIDPSLMPASLSYEITTGLLRKSMQFQGLIVTDGLSMKGITNQFSMEEACIRAVLAGADILLATAEDVRQAASMLEAVVEAVRQGRIPLERIEESYGRIMRMKQKYRLTAPLYRPSVYEEKVFKQRESEETALKLARLAATPIGGMRAGVLLEQSDIAWTLIRDRQLGVFAEGVQRRLPKIEDRLIDSFEEALNQLRNIQPGRHIIFAICHHKPMADDWIALFQNEMKRVSRGIWIHFGSEYDVRDIGIPCLLMYDRAPALQQTAARYLTQE</sequence>
<evidence type="ECO:0000313" key="7">
    <source>
        <dbReference type="EMBL" id="MFD0958051.1"/>
    </source>
</evidence>
<dbReference type="Gene3D" id="3.20.20.300">
    <property type="entry name" value="Glycoside hydrolase, family 3, N-terminal domain"/>
    <property type="match status" value="1"/>
</dbReference>
<gene>
    <name evidence="7" type="ORF">ACFQ2I_01470</name>
</gene>
<evidence type="ECO:0000313" key="8">
    <source>
        <dbReference type="Proteomes" id="UP001596989"/>
    </source>
</evidence>
<evidence type="ECO:0000256" key="4">
    <source>
        <dbReference type="ARBA" id="ARBA00022801"/>
    </source>
</evidence>
<dbReference type="PANTHER" id="PTHR30480:SF13">
    <property type="entry name" value="BETA-HEXOSAMINIDASE"/>
    <property type="match status" value="1"/>
</dbReference>
<feature type="domain" description="Glycoside hydrolase family 3 N-terminal" evidence="6">
    <location>
        <begin position="8"/>
        <end position="331"/>
    </location>
</feature>
<keyword evidence="8" id="KW-1185">Reference proteome</keyword>
<dbReference type="InterPro" id="IPR050226">
    <property type="entry name" value="NagZ_Beta-hexosaminidase"/>
</dbReference>
<organism evidence="7 8">
    <name type="scientific">Paenibacillus chungangensis</name>
    <dbReference type="NCBI Taxonomy" id="696535"/>
    <lineage>
        <taxon>Bacteria</taxon>
        <taxon>Bacillati</taxon>
        <taxon>Bacillota</taxon>
        <taxon>Bacilli</taxon>
        <taxon>Bacillales</taxon>
        <taxon>Paenibacillaceae</taxon>
        <taxon>Paenibacillus</taxon>
    </lineage>
</organism>
<dbReference type="Pfam" id="PF00933">
    <property type="entry name" value="Glyco_hydro_3"/>
    <property type="match status" value="1"/>
</dbReference>
<dbReference type="InterPro" id="IPR001764">
    <property type="entry name" value="Glyco_hydro_3_N"/>
</dbReference>
<protein>
    <recommendedName>
        <fullName evidence="3">beta-N-acetylhexosaminidase</fullName>
        <ecNumber evidence="3">3.2.1.52</ecNumber>
    </recommendedName>
</protein>
<evidence type="ECO:0000256" key="3">
    <source>
        <dbReference type="ARBA" id="ARBA00012663"/>
    </source>
</evidence>
<evidence type="ECO:0000259" key="6">
    <source>
        <dbReference type="Pfam" id="PF00933"/>
    </source>
</evidence>
<name>A0ABW3HKK8_9BACL</name>
<evidence type="ECO:0000256" key="5">
    <source>
        <dbReference type="ARBA" id="ARBA00023295"/>
    </source>
</evidence>